<gene>
    <name evidence="2" type="ORF">Ccrd_004305</name>
</gene>
<dbReference type="InterPro" id="IPR017451">
    <property type="entry name" value="F-box-assoc_interact_dom"/>
</dbReference>
<dbReference type="SUPFAM" id="SSF81383">
    <property type="entry name" value="F-box domain"/>
    <property type="match status" value="1"/>
</dbReference>
<dbReference type="InterPro" id="IPR001810">
    <property type="entry name" value="F-box_dom"/>
</dbReference>
<comment type="caution">
    <text evidence="2">The sequence shown here is derived from an EMBL/GenBank/DDBJ whole genome shotgun (WGS) entry which is preliminary data.</text>
</comment>
<dbReference type="NCBIfam" id="TIGR01640">
    <property type="entry name" value="F_box_assoc_1"/>
    <property type="match status" value="1"/>
</dbReference>
<dbReference type="InterPro" id="IPR011043">
    <property type="entry name" value="Gal_Oxase/kelch_b-propeller"/>
</dbReference>
<dbReference type="InterPro" id="IPR050796">
    <property type="entry name" value="SCF_F-box_component"/>
</dbReference>
<evidence type="ECO:0000313" key="2">
    <source>
        <dbReference type="EMBL" id="KVH93643.1"/>
    </source>
</evidence>
<proteinExistence type="predicted"/>
<dbReference type="OMA" id="NDELQCI"/>
<name>A0A103XN36_CYNCS</name>
<dbReference type="Gramene" id="KVH93643">
    <property type="protein sequence ID" value="KVH93643"/>
    <property type="gene ID" value="Ccrd_004305"/>
</dbReference>
<dbReference type="SMART" id="SM00256">
    <property type="entry name" value="FBOX"/>
    <property type="match status" value="1"/>
</dbReference>
<evidence type="ECO:0000259" key="1">
    <source>
        <dbReference type="SMART" id="SM00256"/>
    </source>
</evidence>
<dbReference type="SUPFAM" id="SSF50965">
    <property type="entry name" value="Galactose oxidase, central domain"/>
    <property type="match status" value="1"/>
</dbReference>
<dbReference type="Gene3D" id="1.20.1280.50">
    <property type="match status" value="1"/>
</dbReference>
<dbReference type="PANTHER" id="PTHR31672">
    <property type="entry name" value="BNACNNG10540D PROTEIN"/>
    <property type="match status" value="1"/>
</dbReference>
<dbReference type="EMBL" id="LEKV01004663">
    <property type="protein sequence ID" value="KVH93643.1"/>
    <property type="molecule type" value="Genomic_DNA"/>
</dbReference>
<accession>A0A103XN36</accession>
<dbReference type="AlphaFoldDB" id="A0A103XN36"/>
<protein>
    <submittedName>
        <fullName evidence="2">F-box associated domain, type 1</fullName>
    </submittedName>
</protein>
<keyword evidence="3" id="KW-1185">Reference proteome</keyword>
<feature type="domain" description="F-box" evidence="1">
    <location>
        <begin position="14"/>
        <end position="54"/>
    </location>
</feature>
<organism evidence="2 3">
    <name type="scientific">Cynara cardunculus var. scolymus</name>
    <name type="common">Globe artichoke</name>
    <name type="synonym">Cynara scolymus</name>
    <dbReference type="NCBI Taxonomy" id="59895"/>
    <lineage>
        <taxon>Eukaryota</taxon>
        <taxon>Viridiplantae</taxon>
        <taxon>Streptophyta</taxon>
        <taxon>Embryophyta</taxon>
        <taxon>Tracheophyta</taxon>
        <taxon>Spermatophyta</taxon>
        <taxon>Magnoliopsida</taxon>
        <taxon>eudicotyledons</taxon>
        <taxon>Gunneridae</taxon>
        <taxon>Pentapetalae</taxon>
        <taxon>asterids</taxon>
        <taxon>campanulids</taxon>
        <taxon>Asterales</taxon>
        <taxon>Asteraceae</taxon>
        <taxon>Carduoideae</taxon>
        <taxon>Cardueae</taxon>
        <taxon>Carduinae</taxon>
        <taxon>Cynara</taxon>
    </lineage>
</organism>
<dbReference type="CDD" id="cd22157">
    <property type="entry name" value="F-box_AtFBW1-like"/>
    <property type="match status" value="1"/>
</dbReference>
<dbReference type="Pfam" id="PF00646">
    <property type="entry name" value="F-box"/>
    <property type="match status" value="1"/>
</dbReference>
<dbReference type="Proteomes" id="UP000243975">
    <property type="component" value="Unassembled WGS sequence"/>
</dbReference>
<dbReference type="InterPro" id="IPR006527">
    <property type="entry name" value="F-box-assoc_dom_typ1"/>
</dbReference>
<evidence type="ECO:0000313" key="3">
    <source>
        <dbReference type="Proteomes" id="UP000243975"/>
    </source>
</evidence>
<dbReference type="PANTHER" id="PTHR31672:SF6">
    <property type="entry name" value="F-BOX DOMAIN-CONTAINING PROTEIN"/>
    <property type="match status" value="1"/>
</dbReference>
<sequence length="402" mass="46491">MIEKRNNHTMSGYVWEELIDNIFKRLPPKSLLRFRCLSKSWCSRIGSPDFIRTHALRFDKNLQKVLVKHWTYDKRRGMEEFYTLHPEDRLPLSHRHGYTGIGKFPCNGCSIVGSCNGLLCLFHHEISTIALWNPSIRHQLTLPPHPCMRNYSSHDSPRVALGFGFDTVTNDYKIVRISYYTFKRVEPTSMVYTINTGTWRAIASPTTRLSNVHVQCSACFVNRALHWIVTEQDNKGHCYIMSFGLSSEVFGRVLLPEPSSEARELRIIKDSLAVITGECHNPRIWVMREDNNVASWSMFFKLEALPSEGGIHRVLLLTTNRDLVFLTYCEGYKVYNPATGMRSRLVKFNARSYHLEVETYVESLVLLNKGTACNGNQPPWLRREKRKQKKRTSEFGVSSLCY</sequence>
<dbReference type="Pfam" id="PF07734">
    <property type="entry name" value="FBA_1"/>
    <property type="match status" value="1"/>
</dbReference>
<dbReference type="InterPro" id="IPR036047">
    <property type="entry name" value="F-box-like_dom_sf"/>
</dbReference>
<reference evidence="2 3" key="1">
    <citation type="journal article" date="2016" name="Sci. Rep.">
        <title>The genome sequence of the outbreeding globe artichoke constructed de novo incorporating a phase-aware low-pass sequencing strategy of F1 progeny.</title>
        <authorList>
            <person name="Scaglione D."/>
            <person name="Reyes-Chin-Wo S."/>
            <person name="Acquadro A."/>
            <person name="Froenicke L."/>
            <person name="Portis E."/>
            <person name="Beitel C."/>
            <person name="Tirone M."/>
            <person name="Mauro R."/>
            <person name="Lo Monaco A."/>
            <person name="Mauromicale G."/>
            <person name="Faccioli P."/>
            <person name="Cattivelli L."/>
            <person name="Rieseberg L."/>
            <person name="Michelmore R."/>
            <person name="Lanteri S."/>
        </authorList>
    </citation>
    <scope>NUCLEOTIDE SEQUENCE [LARGE SCALE GENOMIC DNA]</scope>
    <source>
        <strain evidence="2">2C</strain>
    </source>
</reference>
<dbReference type="STRING" id="59895.A0A103XN36"/>